<reference evidence="2 3" key="1">
    <citation type="submission" date="2018-08" db="EMBL/GenBank/DDBJ databases">
        <title>Sequencing the genomes of 1000 actinobacteria strains.</title>
        <authorList>
            <person name="Klenk H.-P."/>
        </authorList>
    </citation>
    <scope>NUCLEOTIDE SEQUENCE [LARGE SCALE GENOMIC DNA]</scope>
    <source>
        <strain evidence="2 3">DSM 43927</strain>
    </source>
</reference>
<dbReference type="EMBL" id="QTTT01000001">
    <property type="protein sequence ID" value="REE97684.1"/>
    <property type="molecule type" value="Genomic_DNA"/>
</dbReference>
<feature type="domain" description="HTH cro/C1-type" evidence="1">
    <location>
        <begin position="26"/>
        <end position="81"/>
    </location>
</feature>
<accession>A0A3D9SYN5</accession>
<name>A0A3D9SYN5_9ACTN</name>
<keyword evidence="3" id="KW-1185">Reference proteome</keyword>
<dbReference type="PROSITE" id="PS50943">
    <property type="entry name" value="HTH_CROC1"/>
    <property type="match status" value="1"/>
</dbReference>
<proteinExistence type="predicted"/>
<comment type="caution">
    <text evidence="2">The sequence shown here is derived from an EMBL/GenBank/DDBJ whole genome shotgun (WGS) entry which is preliminary data.</text>
</comment>
<dbReference type="AlphaFoldDB" id="A0A3D9SYN5"/>
<dbReference type="OrthoDB" id="3865941at2"/>
<dbReference type="Proteomes" id="UP000256661">
    <property type="component" value="Unassembled WGS sequence"/>
</dbReference>
<dbReference type="SMART" id="SM00530">
    <property type="entry name" value="HTH_XRE"/>
    <property type="match status" value="1"/>
</dbReference>
<dbReference type="GO" id="GO:0003677">
    <property type="term" value="F:DNA binding"/>
    <property type="evidence" value="ECO:0007669"/>
    <property type="project" value="InterPro"/>
</dbReference>
<dbReference type="InterPro" id="IPR001387">
    <property type="entry name" value="Cro/C1-type_HTH"/>
</dbReference>
<evidence type="ECO:0000313" key="2">
    <source>
        <dbReference type="EMBL" id="REE97684.1"/>
    </source>
</evidence>
<dbReference type="SUPFAM" id="SSF47413">
    <property type="entry name" value="lambda repressor-like DNA-binding domains"/>
    <property type="match status" value="1"/>
</dbReference>
<protein>
    <submittedName>
        <fullName evidence="2">Helix-turn-helix protein</fullName>
    </submittedName>
</protein>
<organism evidence="2 3">
    <name type="scientific">Thermomonospora umbrina</name>
    <dbReference type="NCBI Taxonomy" id="111806"/>
    <lineage>
        <taxon>Bacteria</taxon>
        <taxon>Bacillati</taxon>
        <taxon>Actinomycetota</taxon>
        <taxon>Actinomycetes</taxon>
        <taxon>Streptosporangiales</taxon>
        <taxon>Thermomonosporaceae</taxon>
        <taxon>Thermomonospora</taxon>
    </lineage>
</organism>
<dbReference type="InterPro" id="IPR010982">
    <property type="entry name" value="Lambda_DNA-bd_dom_sf"/>
</dbReference>
<dbReference type="Gene3D" id="1.10.260.40">
    <property type="entry name" value="lambda repressor-like DNA-binding domains"/>
    <property type="match status" value="1"/>
</dbReference>
<evidence type="ECO:0000313" key="3">
    <source>
        <dbReference type="Proteomes" id="UP000256661"/>
    </source>
</evidence>
<sequence>MDGGHPLLRSPQLRDAVQTRRYGLVLRLVRRSLGLTQAEVGQRCGYSAATISRFETGARPFTDPEVIRAVARALQIPESLFGLAPPPSPVTVRSPVADALAVLRAASVNKVVAVPPGPAEDGDDVRRRNLLAGLTGVTGAAVLGPQLPAAANAPVSLKTRLEQVLYGDHTGARLLSVAELGTARAKAWSLFEACRYDELAERLPALAAAAQAGRAAASSRTRDRLAVAMADTYVLTCELAVKAGDDGMAWAAADRALAAARDSGDPAATAAASRAVAMAMRRHGHFDGATNLLTTSALSLGADRGEPGDGLLAAYGAMLCTAAYSSAQHGQRAQALDLIEEAGKAADRMTTPRRTGSGPFSAANVGVYRIGIHTVLGEPGVALEHARRVDIAELPSPERHARYCIDTARAWEQFGRTDRAFEALRAAERHAPEEIRRPSVRTLISTMLYAPGATPEGLRAMAARAGAPV</sequence>
<dbReference type="Pfam" id="PF13560">
    <property type="entry name" value="HTH_31"/>
    <property type="match status" value="1"/>
</dbReference>
<dbReference type="CDD" id="cd00093">
    <property type="entry name" value="HTH_XRE"/>
    <property type="match status" value="1"/>
</dbReference>
<evidence type="ECO:0000259" key="1">
    <source>
        <dbReference type="PROSITE" id="PS50943"/>
    </source>
</evidence>
<gene>
    <name evidence="2" type="ORF">DFJ69_3158</name>
</gene>